<keyword evidence="6" id="KW-0031">Aminopeptidase</keyword>
<dbReference type="EMBL" id="FNOP01000002">
    <property type="protein sequence ID" value="SDW52639.1"/>
    <property type="molecule type" value="Genomic_DNA"/>
</dbReference>
<evidence type="ECO:0000256" key="1">
    <source>
        <dbReference type="ARBA" id="ARBA00022723"/>
    </source>
</evidence>
<dbReference type="PROSITE" id="PS00491">
    <property type="entry name" value="PROLINE_PEPTIDASE"/>
    <property type="match status" value="1"/>
</dbReference>
<accession>A0A1H2UAJ0</accession>
<dbReference type="PANTHER" id="PTHR46112">
    <property type="entry name" value="AMINOPEPTIDASE"/>
    <property type="match status" value="1"/>
</dbReference>
<evidence type="ECO:0000313" key="7">
    <source>
        <dbReference type="Proteomes" id="UP000182379"/>
    </source>
</evidence>
<name>A0A1H2UAJ0_ACIFE</name>
<keyword evidence="6" id="KW-0645">Protease</keyword>
<dbReference type="SUPFAM" id="SSF53092">
    <property type="entry name" value="Creatinase/prolidase N-terminal domain"/>
    <property type="match status" value="1"/>
</dbReference>
<organism evidence="6 7">
    <name type="scientific">Acidaminococcus fermentans</name>
    <dbReference type="NCBI Taxonomy" id="905"/>
    <lineage>
        <taxon>Bacteria</taxon>
        <taxon>Bacillati</taxon>
        <taxon>Bacillota</taxon>
        <taxon>Negativicutes</taxon>
        <taxon>Acidaminococcales</taxon>
        <taxon>Acidaminococcaceae</taxon>
        <taxon>Acidaminococcus</taxon>
    </lineage>
</organism>
<keyword evidence="2" id="KW-0378">Hydrolase</keyword>
<dbReference type="InterPro" id="IPR036005">
    <property type="entry name" value="Creatinase/aminopeptidase-like"/>
</dbReference>
<dbReference type="InterPro" id="IPR000994">
    <property type="entry name" value="Pept_M24"/>
</dbReference>
<feature type="domain" description="Peptidase M24" evidence="4">
    <location>
        <begin position="131"/>
        <end position="333"/>
    </location>
</feature>
<reference evidence="6 7" key="1">
    <citation type="submission" date="2016-10" db="EMBL/GenBank/DDBJ databases">
        <authorList>
            <person name="Varghese N."/>
            <person name="Submissions S."/>
        </authorList>
    </citation>
    <scope>NUCLEOTIDE SEQUENCE [LARGE SCALE GENOMIC DNA]</scope>
    <source>
        <strain evidence="6 7">WCC6</strain>
    </source>
</reference>
<gene>
    <name evidence="6" type="ORF">SAMN05216495_102142</name>
</gene>
<dbReference type="PANTHER" id="PTHR46112:SF3">
    <property type="entry name" value="AMINOPEPTIDASE YPDF"/>
    <property type="match status" value="1"/>
</dbReference>
<evidence type="ECO:0000259" key="4">
    <source>
        <dbReference type="Pfam" id="PF00557"/>
    </source>
</evidence>
<dbReference type="Gene3D" id="3.90.230.10">
    <property type="entry name" value="Creatinase/methionine aminopeptidase superfamily"/>
    <property type="match status" value="1"/>
</dbReference>
<evidence type="ECO:0000256" key="3">
    <source>
        <dbReference type="RuleBase" id="RU000590"/>
    </source>
</evidence>
<dbReference type="AlphaFoldDB" id="A0A1H2UAJ0"/>
<keyword evidence="1 3" id="KW-0479">Metal-binding</keyword>
<dbReference type="InterPro" id="IPR001131">
    <property type="entry name" value="Peptidase_M24B_aminopep-P_CS"/>
</dbReference>
<sequence length="349" mass="38113">MKALERLRAFLEQEKVDGIFIKGDSSIRYFTGFTGGESLLYVDARRAVIITDSRYTLQVRQQAPECELVEHLHGFWPEAAKLPQSDNLALDGDYFSYTEQCALAAVLPHAAWKNVNLVGLRAVKTPEEMQLIRRAVAISDEAFLQLLPHIRAGRKESELAAELEYNMRKLGSTKPSFETICASGKRSALPHGVASDKVVEEGDFITFDFGATYGGYCSDITRTVVVGKAAPWQKEIYDIVLQANLLGEKTLKAGLTGIQVDGAVRDFIGSKGYGPNFGHGLGHGVGLDIHEKPVLNRANGQPLPAGAVVTIEPGIYLPDKGGVRIEDTVLVTETGCERLTSVPKELKEL</sequence>
<comment type="similarity">
    <text evidence="3">Belongs to the peptidase M24B family.</text>
</comment>
<comment type="caution">
    <text evidence="6">The sequence shown here is derived from an EMBL/GenBank/DDBJ whole genome shotgun (WGS) entry which is preliminary data.</text>
</comment>
<evidence type="ECO:0000259" key="5">
    <source>
        <dbReference type="Pfam" id="PF01321"/>
    </source>
</evidence>
<evidence type="ECO:0000313" key="6">
    <source>
        <dbReference type="EMBL" id="SDW52639.1"/>
    </source>
</evidence>
<feature type="domain" description="Creatinase N-terminal" evidence="5">
    <location>
        <begin position="4"/>
        <end position="116"/>
    </location>
</feature>
<dbReference type="Pfam" id="PF01321">
    <property type="entry name" value="Creatinase_N"/>
    <property type="match status" value="1"/>
</dbReference>
<protein>
    <submittedName>
        <fullName evidence="6">Xaa-Pro aminopeptidase</fullName>
    </submittedName>
</protein>
<dbReference type="GeneID" id="78334652"/>
<dbReference type="OMA" id="VGRTERH"/>
<dbReference type="Pfam" id="PF00557">
    <property type="entry name" value="Peptidase_M24"/>
    <property type="match status" value="1"/>
</dbReference>
<dbReference type="InterPro" id="IPR000587">
    <property type="entry name" value="Creatinase_N"/>
</dbReference>
<dbReference type="RefSeq" id="WP_012938275.1">
    <property type="nucleotide sequence ID" value="NZ_CATYPC010000001.1"/>
</dbReference>
<dbReference type="Proteomes" id="UP000182379">
    <property type="component" value="Unassembled WGS sequence"/>
</dbReference>
<dbReference type="InterPro" id="IPR029149">
    <property type="entry name" value="Creatin/AminoP/Spt16_N"/>
</dbReference>
<dbReference type="InterPro" id="IPR050659">
    <property type="entry name" value="Peptidase_M24B"/>
</dbReference>
<evidence type="ECO:0000256" key="2">
    <source>
        <dbReference type="ARBA" id="ARBA00022801"/>
    </source>
</evidence>
<dbReference type="GO" id="GO:0046872">
    <property type="term" value="F:metal ion binding"/>
    <property type="evidence" value="ECO:0007669"/>
    <property type="project" value="UniProtKB-KW"/>
</dbReference>
<dbReference type="GO" id="GO:0004177">
    <property type="term" value="F:aminopeptidase activity"/>
    <property type="evidence" value="ECO:0007669"/>
    <property type="project" value="UniProtKB-KW"/>
</dbReference>
<dbReference type="SUPFAM" id="SSF55920">
    <property type="entry name" value="Creatinase/aminopeptidase"/>
    <property type="match status" value="1"/>
</dbReference>
<proteinExistence type="inferred from homology"/>
<dbReference type="Gene3D" id="3.40.350.10">
    <property type="entry name" value="Creatinase/prolidase N-terminal domain"/>
    <property type="match status" value="1"/>
</dbReference>
<dbReference type="CDD" id="cd01092">
    <property type="entry name" value="APP-like"/>
    <property type="match status" value="1"/>
</dbReference>